<gene>
    <name evidence="4" type="ORF">C0V82_25120</name>
</gene>
<organism evidence="4 5">
    <name type="scientific">Niveispirillum cyanobacteriorum</name>
    <dbReference type="NCBI Taxonomy" id="1612173"/>
    <lineage>
        <taxon>Bacteria</taxon>
        <taxon>Pseudomonadati</taxon>
        <taxon>Pseudomonadota</taxon>
        <taxon>Alphaproteobacteria</taxon>
        <taxon>Rhodospirillales</taxon>
        <taxon>Azospirillaceae</taxon>
        <taxon>Niveispirillum</taxon>
    </lineage>
</organism>
<dbReference type="AlphaFoldDB" id="A0A2K9NKW2"/>
<sequence length="468" mass="49512">MRRVGRAVALILALAVAAGAGWYLSPKPAAPLAPPFAASALSDAPALAARGPHKVGVMDVSLINPDQPNLLGINPVTRSIPRADRKLDLLVWYPASLSPGQEEKTQYSFTTPVVADIPTGNLPPTLSVDGRAARDATPDRQGGPWPLVVFSHGFRNFAAGYTQMAENLASKGYVVVSIEHRDAETGPLMPLELSFGNTVATRAADQRFVIAELSRRAGAAGDPLSGLLDPTRIGLMGYSMGGFGALVTMGAGFDPKGPLYPLVPGGLLDKDVAGSDSLRAAIPAGVKALVAFAPWGGGSRLRAWSPEGLAAVTVPSLFIVGDQDDVSGFADGVKWVHDQMTGSDRRLLIYQGARHNVAGDPTPPQLSHYFQFVERYEEPVWRRDRILAINTHFITAFLDTHLKGSANAGAYLQVPTPKAGDGVWNADKPVGAAMAVPADPATAGYWPGFQRRWALGLEMHHTAATTAQ</sequence>
<evidence type="ECO:0000256" key="3">
    <source>
        <dbReference type="ARBA" id="ARBA00023098"/>
    </source>
</evidence>
<dbReference type="PANTHER" id="PTHR10272:SF0">
    <property type="entry name" value="PLATELET-ACTIVATING FACTOR ACETYLHYDROLASE"/>
    <property type="match status" value="1"/>
</dbReference>
<protein>
    <submittedName>
        <fullName evidence="4">Dienelactone hydrolase</fullName>
    </submittedName>
</protein>
<evidence type="ECO:0000256" key="1">
    <source>
        <dbReference type="ARBA" id="ARBA00022801"/>
    </source>
</evidence>
<evidence type="ECO:0000256" key="2">
    <source>
        <dbReference type="ARBA" id="ARBA00022963"/>
    </source>
</evidence>
<reference evidence="4 5" key="1">
    <citation type="submission" date="2017-12" db="EMBL/GenBank/DDBJ databases">
        <title>Genomes of bacteria within cyanobacterial aggregates.</title>
        <authorList>
            <person name="Cai H."/>
        </authorList>
    </citation>
    <scope>NUCLEOTIDE SEQUENCE [LARGE SCALE GENOMIC DNA]</scope>
    <source>
        <strain evidence="4 5">TH16</strain>
        <plasmid evidence="4 5">unnamed2</plasmid>
    </source>
</reference>
<dbReference type="PANTHER" id="PTHR10272">
    <property type="entry name" value="PLATELET-ACTIVATING FACTOR ACETYLHYDROLASE"/>
    <property type="match status" value="1"/>
</dbReference>
<geneLocation type="plasmid" evidence="4 5">
    <name>unnamed2</name>
</geneLocation>
<evidence type="ECO:0000313" key="5">
    <source>
        <dbReference type="Proteomes" id="UP000234752"/>
    </source>
</evidence>
<name>A0A2K9NKW2_9PROT</name>
<dbReference type="EMBL" id="CP025614">
    <property type="protein sequence ID" value="AUN33704.1"/>
    <property type="molecule type" value="Genomic_DNA"/>
</dbReference>
<dbReference type="GO" id="GO:0003847">
    <property type="term" value="F:1-alkyl-2-acetylglycerophosphocholine esterase activity"/>
    <property type="evidence" value="ECO:0007669"/>
    <property type="project" value="TreeGrafter"/>
</dbReference>
<dbReference type="OrthoDB" id="9814760at2"/>
<dbReference type="Gene3D" id="3.40.50.1820">
    <property type="entry name" value="alpha/beta hydrolase"/>
    <property type="match status" value="1"/>
</dbReference>
<dbReference type="RefSeq" id="WP_102115208.1">
    <property type="nucleotide sequence ID" value="NZ_BMGN01000009.1"/>
</dbReference>
<accession>A0A2K9NKW2</accession>
<keyword evidence="2" id="KW-0442">Lipid degradation</keyword>
<dbReference type="GO" id="GO:0016042">
    <property type="term" value="P:lipid catabolic process"/>
    <property type="evidence" value="ECO:0007669"/>
    <property type="project" value="UniProtKB-KW"/>
</dbReference>
<dbReference type="InterPro" id="IPR029058">
    <property type="entry name" value="AB_hydrolase_fold"/>
</dbReference>
<dbReference type="Pfam" id="PF03403">
    <property type="entry name" value="PAF-AH_p_II"/>
    <property type="match status" value="1"/>
</dbReference>
<keyword evidence="1 4" id="KW-0378">Hydrolase</keyword>
<keyword evidence="3" id="KW-0443">Lipid metabolism</keyword>
<evidence type="ECO:0000313" key="4">
    <source>
        <dbReference type="EMBL" id="AUN33704.1"/>
    </source>
</evidence>
<proteinExistence type="predicted"/>
<keyword evidence="4" id="KW-0614">Plasmid</keyword>
<dbReference type="SUPFAM" id="SSF53474">
    <property type="entry name" value="alpha/beta-Hydrolases"/>
    <property type="match status" value="1"/>
</dbReference>
<dbReference type="Proteomes" id="UP000234752">
    <property type="component" value="Plasmid unnamed2"/>
</dbReference>
<dbReference type="KEGG" id="ncb:C0V82_25120"/>
<keyword evidence="5" id="KW-1185">Reference proteome</keyword>